<dbReference type="CDD" id="cd02393">
    <property type="entry name" value="KH-I_PNPase"/>
    <property type="match status" value="1"/>
</dbReference>
<evidence type="ECO:0000313" key="9">
    <source>
        <dbReference type="Proteomes" id="UP000231436"/>
    </source>
</evidence>
<dbReference type="InterPro" id="IPR015847">
    <property type="entry name" value="ExoRNase_PH_dom2"/>
</dbReference>
<dbReference type="FunFam" id="3.30.230.70:FF:000001">
    <property type="entry name" value="Polyribonucleotide nucleotidyltransferase"/>
    <property type="match status" value="1"/>
</dbReference>
<dbReference type="GO" id="GO:0000287">
    <property type="term" value="F:magnesium ion binding"/>
    <property type="evidence" value="ECO:0007669"/>
    <property type="project" value="UniProtKB-UniRule"/>
</dbReference>
<evidence type="ECO:0000256" key="4">
    <source>
        <dbReference type="ARBA" id="ARBA00022884"/>
    </source>
</evidence>
<dbReference type="PANTHER" id="PTHR11252">
    <property type="entry name" value="POLYRIBONUCLEOTIDE NUCLEOTIDYLTRANSFERASE"/>
    <property type="match status" value="1"/>
</dbReference>
<dbReference type="InterPro" id="IPR036612">
    <property type="entry name" value="KH_dom_type_1_sf"/>
</dbReference>
<evidence type="ECO:0000256" key="2">
    <source>
        <dbReference type="ARBA" id="ARBA00022679"/>
    </source>
</evidence>
<evidence type="ECO:0000256" key="3">
    <source>
        <dbReference type="ARBA" id="ARBA00022695"/>
    </source>
</evidence>
<comment type="caution">
    <text evidence="8">The sequence shown here is derived from an EMBL/GenBank/DDBJ whole genome shotgun (WGS) entry which is preliminary data.</text>
</comment>
<evidence type="ECO:0000313" key="8">
    <source>
        <dbReference type="EMBL" id="PJE76848.1"/>
    </source>
</evidence>
<dbReference type="EMBL" id="PFEU01000009">
    <property type="protein sequence ID" value="PJE76848.1"/>
    <property type="molecule type" value="Genomic_DNA"/>
</dbReference>
<dbReference type="HAMAP" id="MF_01595">
    <property type="entry name" value="PNPase"/>
    <property type="match status" value="1"/>
</dbReference>
<dbReference type="Proteomes" id="UP000231436">
    <property type="component" value="Unassembled WGS sequence"/>
</dbReference>
<dbReference type="InterPro" id="IPR012162">
    <property type="entry name" value="PNPase"/>
</dbReference>
<comment type="catalytic activity">
    <reaction evidence="5">
        <text>RNA(n+1) + phosphate = RNA(n) + a ribonucleoside 5'-diphosphate</text>
        <dbReference type="Rhea" id="RHEA:22096"/>
        <dbReference type="Rhea" id="RHEA-COMP:14527"/>
        <dbReference type="Rhea" id="RHEA-COMP:17342"/>
        <dbReference type="ChEBI" id="CHEBI:43474"/>
        <dbReference type="ChEBI" id="CHEBI:57930"/>
        <dbReference type="ChEBI" id="CHEBI:140395"/>
        <dbReference type="EC" id="2.7.7.8"/>
    </reaction>
</comment>
<dbReference type="InterPro" id="IPR012340">
    <property type="entry name" value="NA-bd_OB-fold"/>
</dbReference>
<dbReference type="GO" id="GO:0005829">
    <property type="term" value="C:cytosol"/>
    <property type="evidence" value="ECO:0007669"/>
    <property type="project" value="TreeGrafter"/>
</dbReference>
<feature type="region of interest" description="Disordered" evidence="6">
    <location>
        <begin position="704"/>
        <end position="762"/>
    </location>
</feature>
<dbReference type="GO" id="GO:0003723">
    <property type="term" value="F:RNA binding"/>
    <property type="evidence" value="ECO:0007669"/>
    <property type="project" value="UniProtKB-UniRule"/>
</dbReference>
<dbReference type="SUPFAM" id="SSF54791">
    <property type="entry name" value="Eukaryotic type KH-domain (KH-domain type I)"/>
    <property type="match status" value="1"/>
</dbReference>
<dbReference type="SMART" id="SM00322">
    <property type="entry name" value="KH"/>
    <property type="match status" value="1"/>
</dbReference>
<dbReference type="InterPro" id="IPR027408">
    <property type="entry name" value="PNPase/RNase_PH_dom_sf"/>
</dbReference>
<accession>A0A2M8LHD0</accession>
<name>A0A2M8LHD0_9BACT</name>
<dbReference type="EC" id="2.7.7.8" evidence="5"/>
<comment type="similarity">
    <text evidence="1 5">Belongs to the polyribonucleotide nucleotidyltransferase family.</text>
</comment>
<evidence type="ECO:0000256" key="5">
    <source>
        <dbReference type="HAMAP-Rule" id="MF_01595"/>
    </source>
</evidence>
<dbReference type="InterPro" id="IPR003029">
    <property type="entry name" value="S1_domain"/>
</dbReference>
<dbReference type="CDD" id="cd11364">
    <property type="entry name" value="RNase_PH_PNPase_2"/>
    <property type="match status" value="1"/>
</dbReference>
<dbReference type="GO" id="GO:0004654">
    <property type="term" value="F:polyribonucleotide nucleotidyltransferase activity"/>
    <property type="evidence" value="ECO:0007669"/>
    <property type="project" value="UniProtKB-UniRule"/>
</dbReference>
<dbReference type="PANTHER" id="PTHR11252:SF0">
    <property type="entry name" value="POLYRIBONUCLEOTIDE NUCLEOTIDYLTRANSFERASE 1, MITOCHONDRIAL"/>
    <property type="match status" value="1"/>
</dbReference>
<keyword evidence="2 5" id="KW-0808">Transferase</keyword>
<keyword evidence="5" id="KW-0963">Cytoplasm</keyword>
<evidence type="ECO:0000256" key="1">
    <source>
        <dbReference type="ARBA" id="ARBA00007404"/>
    </source>
</evidence>
<dbReference type="InterPro" id="IPR004088">
    <property type="entry name" value="KH_dom_type_1"/>
</dbReference>
<organism evidence="8 9">
    <name type="scientific">Candidatus Uhrbacteria bacterium CG10_big_fil_rev_8_21_14_0_10_48_16</name>
    <dbReference type="NCBI Taxonomy" id="1975038"/>
    <lineage>
        <taxon>Bacteria</taxon>
        <taxon>Candidatus Uhriibacteriota</taxon>
    </lineage>
</organism>
<dbReference type="Gene3D" id="2.40.50.140">
    <property type="entry name" value="Nucleic acid-binding proteins"/>
    <property type="match status" value="1"/>
</dbReference>
<keyword evidence="5" id="KW-0479">Metal-binding</keyword>
<keyword evidence="4 5" id="KW-0694">RNA-binding</keyword>
<dbReference type="SUPFAM" id="SSF50249">
    <property type="entry name" value="Nucleic acid-binding proteins"/>
    <property type="match status" value="1"/>
</dbReference>
<feature type="compositionally biased region" description="Low complexity" evidence="6">
    <location>
        <begin position="718"/>
        <end position="745"/>
    </location>
</feature>
<reference evidence="9" key="1">
    <citation type="submission" date="2017-09" db="EMBL/GenBank/DDBJ databases">
        <title>Depth-based differentiation of microbial function through sediment-hosted aquifers and enrichment of novel symbionts in the deep terrestrial subsurface.</title>
        <authorList>
            <person name="Probst A.J."/>
            <person name="Ladd B."/>
            <person name="Jarett J.K."/>
            <person name="Geller-Mcgrath D.E."/>
            <person name="Sieber C.M.K."/>
            <person name="Emerson J.B."/>
            <person name="Anantharaman K."/>
            <person name="Thomas B.C."/>
            <person name="Malmstrom R."/>
            <person name="Stieglmeier M."/>
            <person name="Klingl A."/>
            <person name="Woyke T."/>
            <person name="Ryan C.M."/>
            <person name="Banfield J.F."/>
        </authorList>
    </citation>
    <scope>NUCLEOTIDE SEQUENCE [LARGE SCALE GENOMIC DNA]</scope>
</reference>
<dbReference type="AlphaFoldDB" id="A0A2M8LHD0"/>
<protein>
    <recommendedName>
        <fullName evidence="5">Polyribonucleotide nucleotidyltransferase</fullName>
        <ecNumber evidence="5">2.7.7.8</ecNumber>
    </recommendedName>
    <alternativeName>
        <fullName evidence="5">Polynucleotide phosphorylase</fullName>
        <shortName evidence="5">PNPase</shortName>
    </alternativeName>
</protein>
<feature type="binding site" evidence="5">
    <location>
        <position position="501"/>
    </location>
    <ligand>
        <name>Mg(2+)</name>
        <dbReference type="ChEBI" id="CHEBI:18420"/>
    </ligand>
</feature>
<dbReference type="NCBIfam" id="TIGR03591">
    <property type="entry name" value="polynuc_phos"/>
    <property type="match status" value="1"/>
</dbReference>
<dbReference type="PROSITE" id="PS50084">
    <property type="entry name" value="KH_TYPE_1"/>
    <property type="match status" value="1"/>
</dbReference>
<feature type="domain" description="S1 motif" evidence="7">
    <location>
        <begin position="638"/>
        <end position="705"/>
    </location>
</feature>
<dbReference type="SMART" id="SM00316">
    <property type="entry name" value="S1"/>
    <property type="match status" value="1"/>
</dbReference>
<dbReference type="NCBIfam" id="NF008805">
    <property type="entry name" value="PRK11824.1"/>
    <property type="match status" value="1"/>
</dbReference>
<dbReference type="GO" id="GO:0000175">
    <property type="term" value="F:3'-5'-RNA exonuclease activity"/>
    <property type="evidence" value="ECO:0007669"/>
    <property type="project" value="TreeGrafter"/>
</dbReference>
<evidence type="ECO:0000256" key="6">
    <source>
        <dbReference type="SAM" id="MobiDB-lite"/>
    </source>
</evidence>
<dbReference type="Pfam" id="PF01138">
    <property type="entry name" value="RNase_PH"/>
    <property type="match status" value="2"/>
</dbReference>
<keyword evidence="3 5" id="KW-0548">Nucleotidyltransferase</keyword>
<dbReference type="InterPro" id="IPR020568">
    <property type="entry name" value="Ribosomal_Su5_D2-typ_SF"/>
</dbReference>
<comment type="function">
    <text evidence="5">Involved in mRNA degradation. Catalyzes the phosphorolysis of single-stranded polyribonucleotides processively in the 3'- to 5'-direction.</text>
</comment>
<dbReference type="CDD" id="cd11363">
    <property type="entry name" value="RNase_PH_PNPase_1"/>
    <property type="match status" value="1"/>
</dbReference>
<dbReference type="SUPFAM" id="SSF54211">
    <property type="entry name" value="Ribosomal protein S5 domain 2-like"/>
    <property type="match status" value="2"/>
</dbReference>
<dbReference type="Pfam" id="PF00575">
    <property type="entry name" value="S1"/>
    <property type="match status" value="1"/>
</dbReference>
<dbReference type="PIRSF" id="PIRSF005499">
    <property type="entry name" value="PNPase"/>
    <property type="match status" value="1"/>
</dbReference>
<evidence type="ECO:0000259" key="7">
    <source>
        <dbReference type="PROSITE" id="PS50126"/>
    </source>
</evidence>
<dbReference type="Gene3D" id="3.30.230.70">
    <property type="entry name" value="GHMP Kinase, N-terminal domain"/>
    <property type="match status" value="2"/>
</dbReference>
<proteinExistence type="inferred from homology"/>
<dbReference type="PROSITE" id="PS50126">
    <property type="entry name" value="S1"/>
    <property type="match status" value="1"/>
</dbReference>
<dbReference type="Pfam" id="PF00013">
    <property type="entry name" value="KH_1"/>
    <property type="match status" value="1"/>
</dbReference>
<dbReference type="InterPro" id="IPR004087">
    <property type="entry name" value="KH_dom"/>
</dbReference>
<comment type="cofactor">
    <cofactor evidence="5">
        <name>Mg(2+)</name>
        <dbReference type="ChEBI" id="CHEBI:18420"/>
    </cofactor>
</comment>
<keyword evidence="5" id="KW-0460">Magnesium</keyword>
<dbReference type="SUPFAM" id="SSF55666">
    <property type="entry name" value="Ribonuclease PH domain 2-like"/>
    <property type="match status" value="2"/>
</dbReference>
<feature type="binding site" evidence="5">
    <location>
        <position position="507"/>
    </location>
    <ligand>
        <name>Mg(2+)</name>
        <dbReference type="ChEBI" id="CHEBI:18420"/>
    </ligand>
</feature>
<dbReference type="Pfam" id="PF03725">
    <property type="entry name" value="RNase_PH_C"/>
    <property type="match status" value="1"/>
</dbReference>
<gene>
    <name evidence="5 8" type="primary">pnp</name>
    <name evidence="8" type="ORF">COV05_02380</name>
</gene>
<comment type="subcellular location">
    <subcellularLocation>
        <location evidence="5">Cytoplasm</location>
    </subcellularLocation>
</comment>
<dbReference type="InterPro" id="IPR001247">
    <property type="entry name" value="ExoRNase_PH_dom1"/>
</dbReference>
<dbReference type="Gene3D" id="3.30.1370.10">
    <property type="entry name" value="K Homology domain, type 1"/>
    <property type="match status" value="1"/>
</dbReference>
<dbReference type="InterPro" id="IPR036345">
    <property type="entry name" value="ExoRNase_PH_dom2_sf"/>
</dbReference>
<dbReference type="FunFam" id="3.30.1370.10:FF:000001">
    <property type="entry name" value="Polyribonucleotide nucleotidyltransferase"/>
    <property type="match status" value="1"/>
</dbReference>
<dbReference type="GO" id="GO:0006402">
    <property type="term" value="P:mRNA catabolic process"/>
    <property type="evidence" value="ECO:0007669"/>
    <property type="project" value="UniProtKB-UniRule"/>
</dbReference>
<sequence length="762" mass="83037">MNEAKRFETQWGGRTLSIEVGKYAQQAGGSCVVQYGDSVILATATMSSDVREGLPFFPLMVDYEEKLYAAGRIKGSRFMKKEGRPTDEAVLISRFVDRALRPLFDDRIRNDIQVIVTALSFDGENDPDILALIGASCALHISDIPWGGPIGCVRVGHAEGKMILNPTYKERETSILDLSFAGNSEKIIMVEAGGKEAPDETVLDAFWFGQENIDAPIKLIEEIRTAVGKEKRDLLSPKTDEEKALLVKKEEVENLARPFILEQVKELFFSNPQATKGDRGTQKKEVKSRTKAFLQEKGIDSEHIHFGTDIIVEVLEAEVSRAIIEEDKRVDGRGITEIRSLVNEVAVLPRVHGSGHFMRGETQVLTVVTLGSPGDEQTLDGMETVGTQRYFHHYNFPPFSVGEVKPMRGPSRRDIGHGGLAEKALMPMMPDKETFPYTVRAVSEVFGSNGSSSMGSTCGSTLALMDAGVPIKAPVAGLAIGVATDDQGRWKVITDLQDLEDGKGGMDFKIAGSRNGITAIQMDTKTHGLTPDIVKQAFLQGREARLQLLDKMKEVIAEPRAELSPYAPRIITLKINPELIGNVIGPGGKTINGIIADTGVQAIDIDDDGLVMITSVDSTGAQEAYDIVLQLTREPKVGETYKGKVTRIMDFGAIVEYLPKRDGMVHVSMLAPWRVENVTDIVKMGDEVFVKIMELSDGRTSLSMKDAEGNVYPERPQGASDSGSRGPRPGGARPPQSGGSSRPSGHNSSRPHTAPRPPRSDA</sequence>